<evidence type="ECO:0000256" key="6">
    <source>
        <dbReference type="ARBA" id="ARBA00023180"/>
    </source>
</evidence>
<proteinExistence type="inferred from homology"/>
<sequence>MKSFAGIFVLVISLHLAEPSFPNFYPKINSKEVTGDVGEPLFLTPFIEQNRIAEGQRAAEITLGDFKNVSSYSGYLTVDKMYNSNLFFWYFPAEINFQDAPVVLWLQGGPGATSLFALFSENGPFILKSPTEIEIREYRWSRDHSLIFIDNPAGTGFSFTEGGYAQNETKVGEDLYEALTQFFKLFPELQKNDFFVTGESYAGKYVPAISYTILQKNRHADLKINLQGLAIGNGLSDPENQLKYAEYLYQIGLVDLNTREVIREMEDQAKEYIRTNQFFKAFEIFDILLNGDLTNETTIFKNATGFDNYFNYLHAESTDSYLEEFLQRVDVRRALHVGNQTFHSGEDVEKHLVEDVMKSVAPWISELLENYRVLIYNGQLDIIVAYPLTLNYLQKLDFSGAKEYKTAIRNKWYSAGDLAGYVKQAGNLTEVLVRNAGHTAPSDQPEWMLDLISSFIRNIPLSRK</sequence>
<dbReference type="InterPro" id="IPR018202">
    <property type="entry name" value="Ser_caboxypep_ser_AS"/>
</dbReference>
<evidence type="ECO:0000256" key="3">
    <source>
        <dbReference type="ARBA" id="ARBA00022670"/>
    </source>
</evidence>
<comment type="similarity">
    <text evidence="1 7">Belongs to the peptidase S10 family.</text>
</comment>
<dbReference type="PRINTS" id="PR00724">
    <property type="entry name" value="CRBOXYPTASEC"/>
</dbReference>
<dbReference type="InterPro" id="IPR029058">
    <property type="entry name" value="AB_hydrolase_fold"/>
</dbReference>
<protein>
    <recommendedName>
        <fullName evidence="7">Carboxypeptidase</fullName>
        <ecNumber evidence="7">3.4.16.-</ecNumber>
    </recommendedName>
</protein>
<dbReference type="PANTHER" id="PTHR11802:SF472">
    <property type="entry name" value="SERINE CARBOXYPEPTIDASE CPVL-RELATED"/>
    <property type="match status" value="1"/>
</dbReference>
<keyword evidence="5 7" id="KW-0378">Hydrolase</keyword>
<reference evidence="8" key="2">
    <citation type="submission" date="2022-10" db="EMBL/GenBank/DDBJ databases">
        <authorList>
            <consortium name="ENA_rothamsted_submissions"/>
            <consortium name="culmorum"/>
            <person name="King R."/>
        </authorList>
    </citation>
    <scope>NUCLEOTIDE SEQUENCE</scope>
</reference>
<dbReference type="EMBL" id="OU896712">
    <property type="protein sequence ID" value="CAH1173952.1"/>
    <property type="molecule type" value="Genomic_DNA"/>
</dbReference>
<dbReference type="AlphaFoldDB" id="A0A9P0GWT5"/>
<feature type="chain" id="PRO_5040527520" description="Carboxypeptidase" evidence="7">
    <location>
        <begin position="20"/>
        <end position="464"/>
    </location>
</feature>
<dbReference type="Pfam" id="PF00450">
    <property type="entry name" value="Peptidase_S10"/>
    <property type="match status" value="1"/>
</dbReference>
<dbReference type="PROSITE" id="PS00131">
    <property type="entry name" value="CARBOXYPEPT_SER_SER"/>
    <property type="match status" value="1"/>
</dbReference>
<dbReference type="PROSITE" id="PS00560">
    <property type="entry name" value="CARBOXYPEPT_SER_HIS"/>
    <property type="match status" value="1"/>
</dbReference>
<dbReference type="Proteomes" id="UP001153737">
    <property type="component" value="Chromosome 6"/>
</dbReference>
<dbReference type="GO" id="GO:0004185">
    <property type="term" value="F:serine-type carboxypeptidase activity"/>
    <property type="evidence" value="ECO:0007669"/>
    <property type="project" value="UniProtKB-UniRule"/>
</dbReference>
<evidence type="ECO:0000256" key="4">
    <source>
        <dbReference type="ARBA" id="ARBA00022729"/>
    </source>
</evidence>
<reference evidence="8" key="1">
    <citation type="submission" date="2022-01" db="EMBL/GenBank/DDBJ databases">
        <authorList>
            <person name="King R."/>
        </authorList>
    </citation>
    <scope>NUCLEOTIDE SEQUENCE</scope>
</reference>
<gene>
    <name evidence="8" type="ORF">PHAECO_LOCUS10478</name>
</gene>
<keyword evidence="4 7" id="KW-0732">Signal</keyword>
<dbReference type="PANTHER" id="PTHR11802">
    <property type="entry name" value="SERINE PROTEASE FAMILY S10 SERINE CARBOXYPEPTIDASE"/>
    <property type="match status" value="1"/>
</dbReference>
<dbReference type="GO" id="GO:0006508">
    <property type="term" value="P:proteolysis"/>
    <property type="evidence" value="ECO:0007669"/>
    <property type="project" value="UniProtKB-KW"/>
</dbReference>
<feature type="signal peptide" evidence="7">
    <location>
        <begin position="1"/>
        <end position="19"/>
    </location>
</feature>
<keyword evidence="3 7" id="KW-0645">Protease</keyword>
<name>A0A9P0GWT5_PHACE</name>
<accession>A0A9P0GWT5</accession>
<evidence type="ECO:0000256" key="7">
    <source>
        <dbReference type="RuleBase" id="RU361156"/>
    </source>
</evidence>
<keyword evidence="9" id="KW-1185">Reference proteome</keyword>
<evidence type="ECO:0000256" key="5">
    <source>
        <dbReference type="ARBA" id="ARBA00022801"/>
    </source>
</evidence>
<dbReference type="OrthoDB" id="443318at2759"/>
<dbReference type="EC" id="3.4.16.-" evidence="7"/>
<dbReference type="InterPro" id="IPR001563">
    <property type="entry name" value="Peptidase_S10"/>
</dbReference>
<dbReference type="Gene3D" id="3.40.50.1820">
    <property type="entry name" value="alpha/beta hydrolase"/>
    <property type="match status" value="1"/>
</dbReference>
<dbReference type="FunFam" id="3.40.50.1820:FF:000096">
    <property type="entry name" value="Carboxypeptidase vitellogenic-like"/>
    <property type="match status" value="1"/>
</dbReference>
<organism evidence="8 9">
    <name type="scientific">Phaedon cochleariae</name>
    <name type="common">Mustard beetle</name>
    <dbReference type="NCBI Taxonomy" id="80249"/>
    <lineage>
        <taxon>Eukaryota</taxon>
        <taxon>Metazoa</taxon>
        <taxon>Ecdysozoa</taxon>
        <taxon>Arthropoda</taxon>
        <taxon>Hexapoda</taxon>
        <taxon>Insecta</taxon>
        <taxon>Pterygota</taxon>
        <taxon>Neoptera</taxon>
        <taxon>Endopterygota</taxon>
        <taxon>Coleoptera</taxon>
        <taxon>Polyphaga</taxon>
        <taxon>Cucujiformia</taxon>
        <taxon>Chrysomeloidea</taxon>
        <taxon>Chrysomelidae</taxon>
        <taxon>Chrysomelinae</taxon>
        <taxon>Chrysomelini</taxon>
        <taxon>Phaedon</taxon>
    </lineage>
</organism>
<evidence type="ECO:0000256" key="2">
    <source>
        <dbReference type="ARBA" id="ARBA00022645"/>
    </source>
</evidence>
<evidence type="ECO:0000313" key="8">
    <source>
        <dbReference type="EMBL" id="CAH1173952.1"/>
    </source>
</evidence>
<keyword evidence="2 7" id="KW-0121">Carboxypeptidase</keyword>
<dbReference type="InterPro" id="IPR033124">
    <property type="entry name" value="Ser_caboxypep_his_AS"/>
</dbReference>
<evidence type="ECO:0000256" key="1">
    <source>
        <dbReference type="ARBA" id="ARBA00009431"/>
    </source>
</evidence>
<keyword evidence="6" id="KW-0325">Glycoprotein</keyword>
<dbReference type="SUPFAM" id="SSF53474">
    <property type="entry name" value="alpha/beta-Hydrolases"/>
    <property type="match status" value="1"/>
</dbReference>
<evidence type="ECO:0000313" key="9">
    <source>
        <dbReference type="Proteomes" id="UP001153737"/>
    </source>
</evidence>